<name>A0AAD8QLW0_LOLMU</name>
<dbReference type="GO" id="GO:0008374">
    <property type="term" value="F:O-acyltransferase activity"/>
    <property type="evidence" value="ECO:0007669"/>
    <property type="project" value="InterPro"/>
</dbReference>
<keyword evidence="1" id="KW-0812">Transmembrane</keyword>
<dbReference type="AlphaFoldDB" id="A0AAD8QLW0"/>
<dbReference type="InterPro" id="IPR003386">
    <property type="entry name" value="LACT/PDAT_acylTrfase"/>
</dbReference>
<dbReference type="PANTHER" id="PTHR11440">
    <property type="entry name" value="LECITHIN-CHOLESTEROL ACYLTRANSFERASE-RELATED"/>
    <property type="match status" value="1"/>
</dbReference>
<keyword evidence="1" id="KW-1133">Transmembrane helix</keyword>
<dbReference type="Pfam" id="PF02450">
    <property type="entry name" value="LCAT"/>
    <property type="match status" value="1"/>
</dbReference>
<proteinExistence type="predicted"/>
<dbReference type="EMBL" id="JAUUTY010000007">
    <property type="protein sequence ID" value="KAK1604735.1"/>
    <property type="molecule type" value="Genomic_DNA"/>
</dbReference>
<dbReference type="Gene3D" id="3.40.50.1820">
    <property type="entry name" value="alpha/beta hydrolase"/>
    <property type="match status" value="1"/>
</dbReference>
<evidence type="ECO:0000313" key="3">
    <source>
        <dbReference type="Proteomes" id="UP001231189"/>
    </source>
</evidence>
<feature type="transmembrane region" description="Helical" evidence="1">
    <location>
        <begin position="321"/>
        <end position="343"/>
    </location>
</feature>
<protein>
    <recommendedName>
        <fullName evidence="4">Lecithin-cholesterol acyltransferase-like 1</fullName>
    </recommendedName>
</protein>
<dbReference type="GO" id="GO:0006629">
    <property type="term" value="P:lipid metabolic process"/>
    <property type="evidence" value="ECO:0007669"/>
    <property type="project" value="InterPro"/>
</dbReference>
<keyword evidence="1" id="KW-0472">Membrane</keyword>
<dbReference type="InterPro" id="IPR029058">
    <property type="entry name" value="AB_hydrolase_fold"/>
</dbReference>
<keyword evidence="3" id="KW-1185">Reference proteome</keyword>
<feature type="transmembrane region" description="Helical" evidence="1">
    <location>
        <begin position="49"/>
        <end position="72"/>
    </location>
</feature>
<gene>
    <name evidence="2" type="ORF">QYE76_028408</name>
</gene>
<comment type="caution">
    <text evidence="2">The sequence shown here is derived from an EMBL/GenBank/DDBJ whole genome shotgun (WGS) entry which is preliminary data.</text>
</comment>
<sequence length="517" mass="56558">MTAARSINAACFAVAAATLFAFSFASLVWQLAFSTKRRWMSNAHSALVIPSVCSLALDVCATLFFAGAGLAARVSGADVRGETYCLVFIVGRWSKAKACVREIAGIGAHGEGKRAPRSVQASRQLHLHLHPIVLVPGYASNELDARLTQLYRPSSLRCGERKGQGWFRLFLNQSALRDPAGVRCFGEQMSTVYDAASDDYYNVPGVETRVPVFGSTKAFRYPDPDDKSFSYMEKLVERLEKMGYRDGETMFGAPYDFRYAVAPVGRPSRVGSTFFRALKSLVERASRLNSGRPVIIFTHSYGGTLAHQFLVRRPLPWRRRFVRRFMPVAAPWGGLVLGMQVLLSGNNLALPFVDPLALRQEYRSLQSSLWPLPSPAVFGTAQPLVTTKSRNYSAGDVADFLGAIGLGEAVEPYESRVLPLFGELPAPLRVPVSCVVGVGLRTPERMVYPGDDFDVTPGVVVGDGDGLVNLASLVAVETTWSRAGHFRMVKVPNVSHTGILVEDRALDIVIHEIKLAN</sequence>
<reference evidence="2" key="1">
    <citation type="submission" date="2023-07" db="EMBL/GenBank/DDBJ databases">
        <title>A chromosome-level genome assembly of Lolium multiflorum.</title>
        <authorList>
            <person name="Chen Y."/>
            <person name="Copetti D."/>
            <person name="Kolliker R."/>
            <person name="Studer B."/>
        </authorList>
    </citation>
    <scope>NUCLEOTIDE SEQUENCE</scope>
    <source>
        <strain evidence="2">02402/16</strain>
        <tissue evidence="2">Leaf</tissue>
    </source>
</reference>
<dbReference type="SUPFAM" id="SSF53474">
    <property type="entry name" value="alpha/beta-Hydrolases"/>
    <property type="match status" value="1"/>
</dbReference>
<evidence type="ECO:0008006" key="4">
    <source>
        <dbReference type="Google" id="ProtNLM"/>
    </source>
</evidence>
<dbReference type="Proteomes" id="UP001231189">
    <property type="component" value="Unassembled WGS sequence"/>
</dbReference>
<evidence type="ECO:0000313" key="2">
    <source>
        <dbReference type="EMBL" id="KAK1604735.1"/>
    </source>
</evidence>
<organism evidence="2 3">
    <name type="scientific">Lolium multiflorum</name>
    <name type="common">Italian ryegrass</name>
    <name type="synonym">Lolium perenne subsp. multiflorum</name>
    <dbReference type="NCBI Taxonomy" id="4521"/>
    <lineage>
        <taxon>Eukaryota</taxon>
        <taxon>Viridiplantae</taxon>
        <taxon>Streptophyta</taxon>
        <taxon>Embryophyta</taxon>
        <taxon>Tracheophyta</taxon>
        <taxon>Spermatophyta</taxon>
        <taxon>Magnoliopsida</taxon>
        <taxon>Liliopsida</taxon>
        <taxon>Poales</taxon>
        <taxon>Poaceae</taxon>
        <taxon>BOP clade</taxon>
        <taxon>Pooideae</taxon>
        <taxon>Poodae</taxon>
        <taxon>Poeae</taxon>
        <taxon>Poeae Chloroplast Group 2 (Poeae type)</taxon>
        <taxon>Loliodinae</taxon>
        <taxon>Loliinae</taxon>
        <taxon>Lolium</taxon>
    </lineage>
</organism>
<evidence type="ECO:0000256" key="1">
    <source>
        <dbReference type="SAM" id="Phobius"/>
    </source>
</evidence>
<accession>A0AAD8QLW0</accession>